<protein>
    <submittedName>
        <fullName evidence="2">Uncharacterized protein</fullName>
    </submittedName>
</protein>
<comment type="caution">
    <text evidence="2">The sequence shown here is derived from an EMBL/GenBank/DDBJ whole genome shotgun (WGS) entry which is preliminary data.</text>
</comment>
<feature type="compositionally biased region" description="Pro residues" evidence="1">
    <location>
        <begin position="15"/>
        <end position="25"/>
    </location>
</feature>
<accession>A0AAX6GCQ5</accession>
<proteinExistence type="predicted"/>
<name>A0AAX6GCQ5_IRIPA</name>
<keyword evidence="4" id="KW-1185">Reference proteome</keyword>
<dbReference type="AlphaFoldDB" id="A0AAX6GCQ5"/>
<dbReference type="EMBL" id="JANAVB010020962">
    <property type="protein sequence ID" value="KAJ6826520.1"/>
    <property type="molecule type" value="Genomic_DNA"/>
</dbReference>
<feature type="region of interest" description="Disordered" evidence="1">
    <location>
        <begin position="1"/>
        <end position="26"/>
    </location>
</feature>
<feature type="compositionally biased region" description="Basic residues" evidence="1">
    <location>
        <begin position="1"/>
        <end position="10"/>
    </location>
</feature>
<reference evidence="2" key="2">
    <citation type="submission" date="2023-04" db="EMBL/GenBank/DDBJ databases">
        <authorList>
            <person name="Bruccoleri R.E."/>
            <person name="Oakeley E.J."/>
            <person name="Faust A.-M."/>
            <person name="Dessus-Babus S."/>
            <person name="Altorfer M."/>
            <person name="Burckhardt D."/>
            <person name="Oertli M."/>
            <person name="Naumann U."/>
            <person name="Petersen F."/>
            <person name="Wong J."/>
        </authorList>
    </citation>
    <scope>NUCLEOTIDE SEQUENCE</scope>
    <source>
        <strain evidence="2">GSM-AAB239-AS_SAM_17_03QT</strain>
        <tissue evidence="2">Leaf</tissue>
    </source>
</reference>
<organism evidence="2 4">
    <name type="scientific">Iris pallida</name>
    <name type="common">Sweet iris</name>
    <dbReference type="NCBI Taxonomy" id="29817"/>
    <lineage>
        <taxon>Eukaryota</taxon>
        <taxon>Viridiplantae</taxon>
        <taxon>Streptophyta</taxon>
        <taxon>Embryophyta</taxon>
        <taxon>Tracheophyta</taxon>
        <taxon>Spermatophyta</taxon>
        <taxon>Magnoliopsida</taxon>
        <taxon>Liliopsida</taxon>
        <taxon>Asparagales</taxon>
        <taxon>Iridaceae</taxon>
        <taxon>Iridoideae</taxon>
        <taxon>Irideae</taxon>
        <taxon>Iris</taxon>
    </lineage>
</organism>
<evidence type="ECO:0000313" key="4">
    <source>
        <dbReference type="Proteomes" id="UP001140949"/>
    </source>
</evidence>
<dbReference type="EMBL" id="JANAVB010011396">
    <property type="protein sequence ID" value="KAJ6837508.1"/>
    <property type="molecule type" value="Genomic_DNA"/>
</dbReference>
<dbReference type="Proteomes" id="UP001140949">
    <property type="component" value="Unassembled WGS sequence"/>
</dbReference>
<sequence length="53" mass="5754">MMASNKKKASSRVLSPPPFPLPPTKSPLLHLPLSCQTYRSLPIPNPSSLSSRP</sequence>
<evidence type="ECO:0000313" key="3">
    <source>
        <dbReference type="EMBL" id="KAJ6837508.1"/>
    </source>
</evidence>
<reference evidence="2" key="1">
    <citation type="journal article" date="2023" name="GigaByte">
        <title>Genome assembly of the bearded iris, Iris pallida Lam.</title>
        <authorList>
            <person name="Bruccoleri R.E."/>
            <person name="Oakeley E.J."/>
            <person name="Faust A.M.E."/>
            <person name="Altorfer M."/>
            <person name="Dessus-Babus S."/>
            <person name="Burckhardt D."/>
            <person name="Oertli M."/>
            <person name="Naumann U."/>
            <person name="Petersen F."/>
            <person name="Wong J."/>
        </authorList>
    </citation>
    <scope>NUCLEOTIDE SEQUENCE</scope>
    <source>
        <strain evidence="2">GSM-AAB239-AS_SAM_17_03QT</strain>
    </source>
</reference>
<evidence type="ECO:0000256" key="1">
    <source>
        <dbReference type="SAM" id="MobiDB-lite"/>
    </source>
</evidence>
<evidence type="ECO:0000313" key="2">
    <source>
        <dbReference type="EMBL" id="KAJ6826520.1"/>
    </source>
</evidence>
<gene>
    <name evidence="3" type="ORF">M6B38_120095</name>
    <name evidence="2" type="ORF">M6B38_371920</name>
</gene>